<feature type="transmembrane region" description="Helical" evidence="1">
    <location>
        <begin position="231"/>
        <end position="249"/>
    </location>
</feature>
<evidence type="ECO:0000313" key="4">
    <source>
        <dbReference type="Proteomes" id="UP000249458"/>
    </source>
</evidence>
<sequence>MLKINRLMPVSFLIMLLQSPLKLVKSLASIAKAVFGKAFPAQSAVSLPAQWDGNHLKHTPELDGIRGYACLSVLIVHCLTGIIQLPNHAWIMGFRSHTMWLLLSGVDLFFVLSGFLIGGILLDSKNDPNYFKIFWIKRVTRIFPVAYLMLATYAAALFITNHFHITRFDNWLLAEYRPPLWTFATFTQSFPIAAHGYGGPRWMAMSWSLAIEDQFYLLFPLAVYFMSRRKLVVLVISCLVMAPVLRDLFERIFGDWYASYVLLPSRADGIMYGVALALILRNKTAFTLASRYRLLLDLVALCFLYLTVTNWSFSWWTGPSGAIFPLKQSMLSLMWAVVILRIYTHKDSRLNTLWRHSILAKFGMISYGLYMFHQAINGLIHGIFFSQEPVISSSSQLLAALAVMTISIGLATVSFIYFERPIQRYGRALVSKVKLSQEKLYSTNDVAYSPSK</sequence>
<feature type="transmembrane region" description="Helical" evidence="1">
    <location>
        <begin position="65"/>
        <end position="86"/>
    </location>
</feature>
<evidence type="ECO:0000259" key="2">
    <source>
        <dbReference type="Pfam" id="PF01757"/>
    </source>
</evidence>
<dbReference type="InterPro" id="IPR002656">
    <property type="entry name" value="Acyl_transf_3_dom"/>
</dbReference>
<feature type="transmembrane region" description="Helical" evidence="1">
    <location>
        <begin position="292"/>
        <end position="316"/>
    </location>
</feature>
<keyword evidence="1" id="KW-0472">Membrane</keyword>
<feature type="transmembrane region" description="Helical" evidence="1">
    <location>
        <begin position="204"/>
        <end position="224"/>
    </location>
</feature>
<protein>
    <recommendedName>
        <fullName evidence="2">Acyltransferase 3 domain-containing protein</fullName>
    </recommendedName>
</protein>
<evidence type="ECO:0000313" key="3">
    <source>
        <dbReference type="EMBL" id="RAP37461.1"/>
    </source>
</evidence>
<dbReference type="GO" id="GO:0016020">
    <property type="term" value="C:membrane"/>
    <property type="evidence" value="ECO:0007669"/>
    <property type="project" value="TreeGrafter"/>
</dbReference>
<comment type="caution">
    <text evidence="3">The sequence shown here is derived from an EMBL/GenBank/DDBJ whole genome shotgun (WGS) entry which is preliminary data.</text>
</comment>
<evidence type="ECO:0000256" key="1">
    <source>
        <dbReference type="SAM" id="Phobius"/>
    </source>
</evidence>
<dbReference type="Proteomes" id="UP000249458">
    <property type="component" value="Unassembled WGS sequence"/>
</dbReference>
<keyword evidence="1" id="KW-1133">Transmembrane helix</keyword>
<dbReference type="RefSeq" id="WP_112218818.1">
    <property type="nucleotide sequence ID" value="NZ_MVJN01000003.1"/>
</dbReference>
<name>A0A364LL37_9GAMM</name>
<feature type="transmembrane region" description="Helical" evidence="1">
    <location>
        <begin position="322"/>
        <end position="343"/>
    </location>
</feature>
<dbReference type="AlphaFoldDB" id="A0A364LL37"/>
<reference evidence="3 4" key="1">
    <citation type="submission" date="2017-02" db="EMBL/GenBank/DDBJ databases">
        <title>Legionella quilivanii strain from human: case report and whole genome sequencing analysis.</title>
        <authorList>
            <person name="Lalancette C."/>
            <person name="Leduc J.-M."/>
            <person name="Levesque S."/>
            <person name="Fournier E."/>
            <person name="Saoud J."/>
            <person name="Faucher S.P."/>
            <person name="Bernard K."/>
            <person name="Martineau C."/>
            <person name="Longtin J."/>
        </authorList>
    </citation>
    <scope>NUCLEOTIDE SEQUENCE [LARGE SCALE GENOMIC DNA]</scope>
    <source>
        <strain evidence="3 4">ID143958</strain>
    </source>
</reference>
<feature type="transmembrane region" description="Helical" evidence="1">
    <location>
        <begin position="98"/>
        <end position="122"/>
    </location>
</feature>
<dbReference type="GO" id="GO:0016747">
    <property type="term" value="F:acyltransferase activity, transferring groups other than amino-acyl groups"/>
    <property type="evidence" value="ECO:0007669"/>
    <property type="project" value="InterPro"/>
</dbReference>
<feature type="transmembrane region" description="Helical" evidence="1">
    <location>
        <begin position="364"/>
        <end position="385"/>
    </location>
</feature>
<dbReference type="EMBL" id="MVJN01000003">
    <property type="protein sequence ID" value="RAP37461.1"/>
    <property type="molecule type" value="Genomic_DNA"/>
</dbReference>
<organism evidence="3 4">
    <name type="scientific">Legionella quinlivanii</name>
    <dbReference type="NCBI Taxonomy" id="45073"/>
    <lineage>
        <taxon>Bacteria</taxon>
        <taxon>Pseudomonadati</taxon>
        <taxon>Pseudomonadota</taxon>
        <taxon>Gammaproteobacteria</taxon>
        <taxon>Legionellales</taxon>
        <taxon>Legionellaceae</taxon>
        <taxon>Legionella</taxon>
    </lineage>
</organism>
<feature type="domain" description="Acyltransferase 3" evidence="2">
    <location>
        <begin position="61"/>
        <end position="410"/>
    </location>
</feature>
<dbReference type="Pfam" id="PF01757">
    <property type="entry name" value="Acyl_transf_3"/>
    <property type="match status" value="1"/>
</dbReference>
<keyword evidence="1" id="KW-0812">Transmembrane</keyword>
<proteinExistence type="predicted"/>
<dbReference type="GO" id="GO:0000271">
    <property type="term" value="P:polysaccharide biosynthetic process"/>
    <property type="evidence" value="ECO:0007669"/>
    <property type="project" value="TreeGrafter"/>
</dbReference>
<dbReference type="PANTHER" id="PTHR23028">
    <property type="entry name" value="ACETYLTRANSFERASE"/>
    <property type="match status" value="1"/>
</dbReference>
<gene>
    <name evidence="3" type="ORF">B1207_04620</name>
</gene>
<feature type="transmembrane region" description="Helical" evidence="1">
    <location>
        <begin position="142"/>
        <end position="159"/>
    </location>
</feature>
<dbReference type="InterPro" id="IPR050879">
    <property type="entry name" value="Acyltransferase_3"/>
</dbReference>
<feature type="transmembrane region" description="Helical" evidence="1">
    <location>
        <begin position="261"/>
        <end position="280"/>
    </location>
</feature>
<accession>A0A364LL37</accession>
<dbReference type="PANTHER" id="PTHR23028:SF53">
    <property type="entry name" value="ACYL_TRANSF_3 DOMAIN-CONTAINING PROTEIN"/>
    <property type="match status" value="1"/>
</dbReference>
<feature type="transmembrane region" description="Helical" evidence="1">
    <location>
        <begin position="397"/>
        <end position="418"/>
    </location>
</feature>